<feature type="domain" description="Peptidase S26" evidence="6">
    <location>
        <begin position="15"/>
        <end position="176"/>
    </location>
</feature>
<evidence type="ECO:0000256" key="1">
    <source>
        <dbReference type="ARBA" id="ARBA00004418"/>
    </source>
</evidence>
<evidence type="ECO:0000256" key="2">
    <source>
        <dbReference type="ARBA" id="ARBA00005849"/>
    </source>
</evidence>
<accession>A0ABY8PMC8</accession>
<dbReference type="Gene3D" id="2.10.109.10">
    <property type="entry name" value="Umud Fragment, subunit A"/>
    <property type="match status" value="1"/>
</dbReference>
<dbReference type="InterPro" id="IPR019533">
    <property type="entry name" value="Peptidase_S26"/>
</dbReference>
<keyword evidence="4" id="KW-0574">Periplasm</keyword>
<dbReference type="InterPro" id="IPR036286">
    <property type="entry name" value="LexA/Signal_pep-like_sf"/>
</dbReference>
<comment type="similarity">
    <text evidence="2">Belongs to the peptidase S26C family.</text>
</comment>
<keyword evidence="8" id="KW-1185">Reference proteome</keyword>
<dbReference type="Pfam" id="PF10502">
    <property type="entry name" value="Peptidase_S26"/>
    <property type="match status" value="1"/>
</dbReference>
<dbReference type="InterPro" id="IPR014139">
    <property type="entry name" value="Peptidase_S26C_TraF"/>
</dbReference>
<evidence type="ECO:0000256" key="5">
    <source>
        <dbReference type="ARBA" id="ARBA00022971"/>
    </source>
</evidence>
<reference evidence="7 8" key="1">
    <citation type="journal article" date="2012" name="Appl. Soil Ecol.">
        <title>Isolation and characterization of new plant growth-promoting bacterial endophytes.</title>
        <authorList>
            <person name="Rashid S."/>
            <person name="Charles T.C."/>
            <person name="Glick B.R."/>
        </authorList>
    </citation>
    <scope>NUCLEOTIDE SEQUENCE [LARGE SCALE GENOMIC DNA]</scope>
    <source>
        <strain evidence="7 8">YsS1</strain>
        <plasmid evidence="7 8">unnamed</plasmid>
    </source>
</reference>
<proteinExistence type="inferred from homology"/>
<gene>
    <name evidence="7" type="primary">traF</name>
    <name evidence="7" type="ORF">QCD61_28280</name>
</gene>
<dbReference type="NCBIfam" id="TIGR02771">
    <property type="entry name" value="TraF_Ti"/>
    <property type="match status" value="1"/>
</dbReference>
<dbReference type="Proteomes" id="UP001227386">
    <property type="component" value="Plasmid unnamed"/>
</dbReference>
<evidence type="ECO:0000256" key="4">
    <source>
        <dbReference type="ARBA" id="ARBA00022764"/>
    </source>
</evidence>
<protein>
    <submittedName>
        <fullName evidence="7">Conjugative transfer signal peptidase TraF</fullName>
    </submittedName>
</protein>
<evidence type="ECO:0000259" key="6">
    <source>
        <dbReference type="Pfam" id="PF10502"/>
    </source>
</evidence>
<sequence>MNTRRLGKRLGVCAFVAAALIGTAGAAAYYGGVRINTTESMPVGLWIVAAGAVIERGQVVSVCPVPGTVMAMARERGYVPSGVCPGHYEPLIKPVAAIAGDVVTVTSEGVAVNGVAVPNTRQALADGAGRPMPRITPGEYPVASGTVWILSSYNAASFDSRYFGPLPVTNIEGIARPLFTKGAL</sequence>
<evidence type="ECO:0000313" key="8">
    <source>
        <dbReference type="Proteomes" id="UP001227386"/>
    </source>
</evidence>
<geneLocation type="plasmid" evidence="7 8">
    <name>unnamed</name>
</geneLocation>
<dbReference type="EMBL" id="CP123772">
    <property type="protein sequence ID" value="WGO96397.1"/>
    <property type="molecule type" value="Genomic_DNA"/>
</dbReference>
<dbReference type="RefSeq" id="WP_280944980.1">
    <property type="nucleotide sequence ID" value="NZ_CP123772.1"/>
</dbReference>
<dbReference type="SUPFAM" id="SSF51306">
    <property type="entry name" value="LexA/Signal peptidase"/>
    <property type="match status" value="1"/>
</dbReference>
<comment type="subcellular location">
    <subcellularLocation>
        <location evidence="1">Periplasm</location>
    </subcellularLocation>
</comment>
<keyword evidence="7" id="KW-0614">Plasmid</keyword>
<evidence type="ECO:0000256" key="3">
    <source>
        <dbReference type="ARBA" id="ARBA00022729"/>
    </source>
</evidence>
<evidence type="ECO:0000313" key="7">
    <source>
        <dbReference type="EMBL" id="WGO96397.1"/>
    </source>
</evidence>
<organism evidence="7 8">
    <name type="scientific">Pseudomonas viciae</name>
    <dbReference type="NCBI Taxonomy" id="2505979"/>
    <lineage>
        <taxon>Bacteria</taxon>
        <taxon>Pseudomonadati</taxon>
        <taxon>Pseudomonadota</taxon>
        <taxon>Gammaproteobacteria</taxon>
        <taxon>Pseudomonadales</taxon>
        <taxon>Pseudomonadaceae</taxon>
        <taxon>Pseudomonas</taxon>
    </lineage>
</organism>
<name>A0ABY8PMC8_9PSED</name>
<keyword evidence="5" id="KW-0184">Conjugation</keyword>
<keyword evidence="3" id="KW-0732">Signal</keyword>